<name>A0A6C0HCW9_9ZZZZ</name>
<keyword evidence="1" id="KW-1133">Transmembrane helix</keyword>
<dbReference type="AlphaFoldDB" id="A0A6C0HCW9"/>
<organism evidence="2">
    <name type="scientific">viral metagenome</name>
    <dbReference type="NCBI Taxonomy" id="1070528"/>
    <lineage>
        <taxon>unclassified sequences</taxon>
        <taxon>metagenomes</taxon>
        <taxon>organismal metagenomes</taxon>
    </lineage>
</organism>
<dbReference type="EMBL" id="MN739933">
    <property type="protein sequence ID" value="QHT78482.1"/>
    <property type="molecule type" value="Genomic_DNA"/>
</dbReference>
<evidence type="ECO:0000256" key="1">
    <source>
        <dbReference type="SAM" id="Phobius"/>
    </source>
</evidence>
<proteinExistence type="predicted"/>
<keyword evidence="1" id="KW-0472">Membrane</keyword>
<reference evidence="2" key="1">
    <citation type="journal article" date="2020" name="Nature">
        <title>Giant virus diversity and host interactions through global metagenomics.</title>
        <authorList>
            <person name="Schulz F."/>
            <person name="Roux S."/>
            <person name="Paez-Espino D."/>
            <person name="Jungbluth S."/>
            <person name="Walsh D.A."/>
            <person name="Denef V.J."/>
            <person name="McMahon K.D."/>
            <person name="Konstantinidis K.T."/>
            <person name="Eloe-Fadrosh E.A."/>
            <person name="Kyrpides N.C."/>
            <person name="Woyke T."/>
        </authorList>
    </citation>
    <scope>NUCLEOTIDE SEQUENCE</scope>
    <source>
        <strain evidence="2">GVMAG-M-3300023179-91</strain>
    </source>
</reference>
<sequence length="255" mass="27874">MSNLFQEVVVNAKGVQERLLGPPYEYWKQIKSPPEIGMTSDGTLNALGKDVDGLVQYVEVLVTGQGASKTGGPLGNKFFLQTGGKCKDINSCQGKGSDCQLQEVDRYIYINNVPQGNIPFISSGMGMNFSDLKGLIPGTMGNLNVLNPFAIMQAFMSGSTPDCSAVKLETINNDNLSSTETHYVTIVDQANMDPCNFLDGKNPINGNQCKEIFSNMQKLEPAVFLPDDPMVQVYFAILGLLGLYILYCLMKKKMK</sequence>
<keyword evidence="1" id="KW-0812">Transmembrane</keyword>
<feature type="transmembrane region" description="Helical" evidence="1">
    <location>
        <begin position="231"/>
        <end position="250"/>
    </location>
</feature>
<evidence type="ECO:0000313" key="2">
    <source>
        <dbReference type="EMBL" id="QHT78482.1"/>
    </source>
</evidence>
<protein>
    <submittedName>
        <fullName evidence="2">Uncharacterized protein</fullName>
    </submittedName>
</protein>
<accession>A0A6C0HCW9</accession>